<dbReference type="PANTHER" id="PTHR11373">
    <property type="entry name" value="DEOXYNUCLEOSIDE TRIPHOSPHATE TRIPHOSPHOHYDROLASE"/>
    <property type="match status" value="1"/>
</dbReference>
<evidence type="ECO:0000313" key="4">
    <source>
        <dbReference type="Proteomes" id="UP001192346"/>
    </source>
</evidence>
<dbReference type="SUPFAM" id="SSF109604">
    <property type="entry name" value="HD-domain/PDEase-like"/>
    <property type="match status" value="1"/>
</dbReference>
<name>A0ABS5BIE8_9MOLU</name>
<dbReference type="InterPro" id="IPR006674">
    <property type="entry name" value="HD_domain"/>
</dbReference>
<sequence length="126" mass="14777">MQRLRRIKQLGCVNIVFHGAEHSRFTHSLGVYELARRFFETNNKLLERKKIFDFREKLLLLTTALLHDIGHGSYSHIFETIFNTNHEQKSAQIIINHPEIVSILDSIDVEFKFDVASMGEKRCLKH</sequence>
<reference evidence="3 4" key="1">
    <citation type="submission" date="2019-10" db="EMBL/GenBank/DDBJ databases">
        <title>Whole Genome Sequencing and Characterization of Texas Phoenix Palm Decline Phytoplasma Belongs to Lethal Yellowing (16SrIV) Group.</title>
        <authorList>
            <person name="Bao M."/>
        </authorList>
    </citation>
    <scope>NUCLEOTIDE SEQUENCE [LARGE SCALE GENOMIC DNA]</scope>
    <source>
        <strain evidence="3 4">ACPD</strain>
    </source>
</reference>
<dbReference type="EMBL" id="VBRA02000005">
    <property type="protein sequence ID" value="MBP3059276.1"/>
    <property type="molecule type" value="Genomic_DNA"/>
</dbReference>
<dbReference type="Pfam" id="PF01966">
    <property type="entry name" value="HD"/>
    <property type="match status" value="1"/>
</dbReference>
<keyword evidence="4" id="KW-1185">Reference proteome</keyword>
<evidence type="ECO:0000259" key="1">
    <source>
        <dbReference type="SMART" id="SM00471"/>
    </source>
</evidence>
<evidence type="ECO:0000313" key="2">
    <source>
        <dbReference type="EMBL" id="MBP3059276.1"/>
    </source>
</evidence>
<organism evidence="3 4">
    <name type="scientific">Texas Phoenix palm phytoplasma</name>
    <dbReference type="NCBI Taxonomy" id="176709"/>
    <lineage>
        <taxon>Bacteria</taxon>
        <taxon>Bacillati</taxon>
        <taxon>Mycoplasmatota</taxon>
        <taxon>Mollicutes</taxon>
        <taxon>Acholeplasmatales</taxon>
        <taxon>Acholeplasmataceae</taxon>
        <taxon>Candidatus Phytoplasma</taxon>
        <taxon>16SrIV (Coconut lethal yellows group)</taxon>
    </lineage>
</organism>
<dbReference type="EMBL" id="VBRA02000007">
    <property type="protein sequence ID" value="MBP3059357.1"/>
    <property type="molecule type" value="Genomic_DNA"/>
</dbReference>
<dbReference type="InterPro" id="IPR050135">
    <property type="entry name" value="dGTPase-like"/>
</dbReference>
<dbReference type="Gene3D" id="1.10.3210.10">
    <property type="entry name" value="Hypothetical protein af1432"/>
    <property type="match status" value="1"/>
</dbReference>
<dbReference type="Proteomes" id="UP001192346">
    <property type="component" value="Unassembled WGS sequence"/>
</dbReference>
<dbReference type="InterPro" id="IPR003607">
    <property type="entry name" value="HD/PDEase_dom"/>
</dbReference>
<comment type="caution">
    <text evidence="3">The sequence shown here is derived from an EMBL/GenBank/DDBJ whole genome shotgun (WGS) entry which is preliminary data.</text>
</comment>
<accession>A0ABS5BIE8</accession>
<dbReference type="PANTHER" id="PTHR11373:SF4">
    <property type="entry name" value="DEOXYNUCLEOSIDE TRIPHOSPHATE TRIPHOSPHOHYDROLASE SAMHD1"/>
    <property type="match status" value="1"/>
</dbReference>
<evidence type="ECO:0000313" key="3">
    <source>
        <dbReference type="EMBL" id="MBP3059357.1"/>
    </source>
</evidence>
<dbReference type="SMART" id="SM00471">
    <property type="entry name" value="HDc"/>
    <property type="match status" value="1"/>
</dbReference>
<protein>
    <submittedName>
        <fullName evidence="3">HD domain-containing protein</fullName>
    </submittedName>
</protein>
<feature type="domain" description="HD/PDEase" evidence="1">
    <location>
        <begin position="20"/>
        <end position="119"/>
    </location>
</feature>
<gene>
    <name evidence="2" type="ORF">FEF22_000540</name>
    <name evidence="3" type="ORF">FEF22_000955</name>
</gene>
<proteinExistence type="predicted"/>